<name>A0A494WY39_9BURK</name>
<evidence type="ECO:0000313" key="1">
    <source>
        <dbReference type="EMBL" id="RKP43467.1"/>
    </source>
</evidence>
<reference evidence="1 2" key="1">
    <citation type="submission" date="2018-10" db="EMBL/GenBank/DDBJ databases">
        <title>Paraburkholderia sp. 7MK8-2, isolated from soil.</title>
        <authorList>
            <person name="Gao Z.-H."/>
            <person name="Qiu L.-H."/>
        </authorList>
    </citation>
    <scope>NUCLEOTIDE SEQUENCE [LARGE SCALE GENOMIC DNA]</scope>
    <source>
        <strain evidence="1 2">7MK8-2</strain>
    </source>
</reference>
<sequence>MAPDEQSLRADLASASFLSGEDRNRWQFKKLEWPFVYINVIARDQREYTLRLNCCGFPTTPPTGTFWDLSTNSKLSFDRWPQGGERLQLAFRPNWKIGDALYIPCDRESIVGHDCWFAQYPQLIWKPAKGISHYLEVVHDLLQSRDYACAPA</sequence>
<comment type="caution">
    <text evidence="1">The sequence shown here is derived from an EMBL/GenBank/DDBJ whole genome shotgun (WGS) entry which is preliminary data.</text>
</comment>
<dbReference type="EMBL" id="RBZV01000020">
    <property type="protein sequence ID" value="RKP43467.1"/>
    <property type="molecule type" value="Genomic_DNA"/>
</dbReference>
<dbReference type="Pfam" id="PF24702">
    <property type="entry name" value="DUF7665"/>
    <property type="match status" value="1"/>
</dbReference>
<dbReference type="OrthoDB" id="9099622at2"/>
<protein>
    <submittedName>
        <fullName evidence="1">Uncharacterized protein</fullName>
    </submittedName>
</protein>
<dbReference type="InterPro" id="IPR056082">
    <property type="entry name" value="BilB-like"/>
</dbReference>
<gene>
    <name evidence="1" type="ORF">D7S89_25960</name>
</gene>
<dbReference type="Proteomes" id="UP000280434">
    <property type="component" value="Unassembled WGS sequence"/>
</dbReference>
<organism evidence="1 2">
    <name type="scientific">Trinickia fusca</name>
    <dbReference type="NCBI Taxonomy" id="2419777"/>
    <lineage>
        <taxon>Bacteria</taxon>
        <taxon>Pseudomonadati</taxon>
        <taxon>Pseudomonadota</taxon>
        <taxon>Betaproteobacteria</taxon>
        <taxon>Burkholderiales</taxon>
        <taxon>Burkholderiaceae</taxon>
        <taxon>Trinickia</taxon>
    </lineage>
</organism>
<evidence type="ECO:0000313" key="2">
    <source>
        <dbReference type="Proteomes" id="UP000280434"/>
    </source>
</evidence>
<proteinExistence type="predicted"/>
<dbReference type="AlphaFoldDB" id="A0A494WY39"/>
<accession>A0A494WY39</accession>
<keyword evidence="2" id="KW-1185">Reference proteome</keyword>
<dbReference type="RefSeq" id="WP_121281740.1">
    <property type="nucleotide sequence ID" value="NZ_RBZV01000020.1"/>
</dbReference>